<dbReference type="InterPro" id="IPR011701">
    <property type="entry name" value="MFS"/>
</dbReference>
<organism evidence="10 11">
    <name type="scientific">Lactiplantibacillus plajomi</name>
    <dbReference type="NCBI Taxonomy" id="1457217"/>
    <lineage>
        <taxon>Bacteria</taxon>
        <taxon>Bacillati</taxon>
        <taxon>Bacillota</taxon>
        <taxon>Bacilli</taxon>
        <taxon>Lactobacillales</taxon>
        <taxon>Lactobacillaceae</taxon>
        <taxon>Lactiplantibacillus</taxon>
    </lineage>
</organism>
<evidence type="ECO:0000256" key="4">
    <source>
        <dbReference type="ARBA" id="ARBA00022692"/>
    </source>
</evidence>
<keyword evidence="11" id="KW-1185">Reference proteome</keyword>
<dbReference type="PANTHER" id="PTHR43124:SF3">
    <property type="entry name" value="CHLORAMPHENICOL EFFLUX PUMP RV0191"/>
    <property type="match status" value="1"/>
</dbReference>
<dbReference type="RefSeq" id="WP_225425600.1">
    <property type="nucleotide sequence ID" value="NZ_BAABRM010000005.1"/>
</dbReference>
<dbReference type="Gene3D" id="1.20.1250.20">
    <property type="entry name" value="MFS general substrate transporter like domains"/>
    <property type="match status" value="1"/>
</dbReference>
<feature type="transmembrane region" description="Helical" evidence="7">
    <location>
        <begin position="104"/>
        <end position="121"/>
    </location>
</feature>
<feature type="transmembrane region" description="Helical" evidence="7">
    <location>
        <begin position="133"/>
        <end position="156"/>
    </location>
</feature>
<gene>
    <name evidence="10" type="ORF">ACFFGS_11205</name>
</gene>
<proteinExistence type="predicted"/>
<evidence type="ECO:0000256" key="8">
    <source>
        <dbReference type="SAM" id="SignalP"/>
    </source>
</evidence>
<feature type="transmembrane region" description="Helical" evidence="7">
    <location>
        <begin position="44"/>
        <end position="63"/>
    </location>
</feature>
<feature type="chain" id="PRO_5045179725" evidence="8">
    <location>
        <begin position="23"/>
        <end position="201"/>
    </location>
</feature>
<reference evidence="10 11" key="1">
    <citation type="submission" date="2024-09" db="EMBL/GenBank/DDBJ databases">
        <authorList>
            <person name="Sun Q."/>
            <person name="Mori K."/>
        </authorList>
    </citation>
    <scope>NUCLEOTIDE SEQUENCE [LARGE SCALE GENOMIC DNA]</scope>
    <source>
        <strain evidence="10 11">TBRC 4575</strain>
    </source>
</reference>
<dbReference type="PANTHER" id="PTHR43124">
    <property type="entry name" value="PURINE EFFLUX PUMP PBUE"/>
    <property type="match status" value="1"/>
</dbReference>
<comment type="subcellular location">
    <subcellularLocation>
        <location evidence="1">Cell membrane</location>
        <topology evidence="1">Multi-pass membrane protein</topology>
    </subcellularLocation>
</comment>
<evidence type="ECO:0000256" key="2">
    <source>
        <dbReference type="ARBA" id="ARBA00022448"/>
    </source>
</evidence>
<dbReference type="InterPro" id="IPR050189">
    <property type="entry name" value="MFS_Efflux_Transporters"/>
</dbReference>
<keyword evidence="6 7" id="KW-0472">Membrane</keyword>
<dbReference type="Proteomes" id="UP001589855">
    <property type="component" value="Unassembled WGS sequence"/>
</dbReference>
<comment type="caution">
    <text evidence="10">The sequence shown here is derived from an EMBL/GenBank/DDBJ whole genome shotgun (WGS) entry which is preliminary data.</text>
</comment>
<keyword evidence="8" id="KW-0732">Signal</keyword>
<evidence type="ECO:0000259" key="9">
    <source>
        <dbReference type="PROSITE" id="PS50850"/>
    </source>
</evidence>
<evidence type="ECO:0000256" key="6">
    <source>
        <dbReference type="ARBA" id="ARBA00023136"/>
    </source>
</evidence>
<dbReference type="Pfam" id="PF07690">
    <property type="entry name" value="MFS_1"/>
    <property type="match status" value="1"/>
</dbReference>
<feature type="transmembrane region" description="Helical" evidence="7">
    <location>
        <begin position="75"/>
        <end position="92"/>
    </location>
</feature>
<keyword evidence="2" id="KW-0813">Transport</keyword>
<dbReference type="InterPro" id="IPR036259">
    <property type="entry name" value="MFS_trans_sf"/>
</dbReference>
<feature type="signal peptide" evidence="8">
    <location>
        <begin position="1"/>
        <end position="22"/>
    </location>
</feature>
<evidence type="ECO:0000256" key="3">
    <source>
        <dbReference type="ARBA" id="ARBA00022475"/>
    </source>
</evidence>
<protein>
    <submittedName>
        <fullName evidence="10">MFS transporter</fullName>
    </submittedName>
</protein>
<keyword evidence="3" id="KW-1003">Cell membrane</keyword>
<dbReference type="EMBL" id="JBHLUK010000074">
    <property type="protein sequence ID" value="MFC0424691.1"/>
    <property type="molecule type" value="Genomic_DNA"/>
</dbReference>
<dbReference type="SUPFAM" id="SSF103473">
    <property type="entry name" value="MFS general substrate transporter"/>
    <property type="match status" value="1"/>
</dbReference>
<keyword evidence="5 7" id="KW-1133">Transmembrane helix</keyword>
<dbReference type="InterPro" id="IPR020846">
    <property type="entry name" value="MFS_dom"/>
</dbReference>
<sequence>MTKASSTAMTISILSLSTVSNASTAITGIIPQLRRAYPQVPTTVIEWLVTIANLSALITLVLNPRVVRRWGLRRVVISGLLLSAFSGWLPALTTNFTAVMLSRFVLGLGIGLFAPHAISLISHSFTGEKRARLLGFQTGLTALGNAVLLGLAGMLVNLGWQPVFWLYLTLAGVAGLVARYVPEPRLPDGPQLPAARLPRRQ</sequence>
<feature type="domain" description="Major facilitator superfamily (MFS) profile" evidence="9">
    <location>
        <begin position="1"/>
        <end position="201"/>
    </location>
</feature>
<feature type="transmembrane region" description="Helical" evidence="7">
    <location>
        <begin position="162"/>
        <end position="181"/>
    </location>
</feature>
<evidence type="ECO:0000313" key="10">
    <source>
        <dbReference type="EMBL" id="MFC0424691.1"/>
    </source>
</evidence>
<evidence type="ECO:0000256" key="7">
    <source>
        <dbReference type="SAM" id="Phobius"/>
    </source>
</evidence>
<evidence type="ECO:0000256" key="5">
    <source>
        <dbReference type="ARBA" id="ARBA00022989"/>
    </source>
</evidence>
<evidence type="ECO:0000256" key="1">
    <source>
        <dbReference type="ARBA" id="ARBA00004651"/>
    </source>
</evidence>
<keyword evidence="4 7" id="KW-0812">Transmembrane</keyword>
<evidence type="ECO:0000313" key="11">
    <source>
        <dbReference type="Proteomes" id="UP001589855"/>
    </source>
</evidence>
<accession>A0ABV6K5H1</accession>
<dbReference type="PROSITE" id="PS50850">
    <property type="entry name" value="MFS"/>
    <property type="match status" value="1"/>
</dbReference>
<name>A0ABV6K5H1_9LACO</name>